<dbReference type="CDD" id="cd07043">
    <property type="entry name" value="STAS_anti-anti-sigma_factors"/>
    <property type="match status" value="1"/>
</dbReference>
<keyword evidence="4" id="KW-1185">Reference proteome</keyword>
<dbReference type="SUPFAM" id="SSF52091">
    <property type="entry name" value="SpoIIaa-like"/>
    <property type="match status" value="1"/>
</dbReference>
<feature type="region of interest" description="Disordered" evidence="1">
    <location>
        <begin position="1"/>
        <end position="38"/>
    </location>
</feature>
<proteinExistence type="predicted"/>
<comment type="caution">
    <text evidence="3">The sequence shown here is derived from an EMBL/GenBank/DDBJ whole genome shotgun (WGS) entry which is preliminary data.</text>
</comment>
<evidence type="ECO:0000259" key="2">
    <source>
        <dbReference type="PROSITE" id="PS50801"/>
    </source>
</evidence>
<evidence type="ECO:0000313" key="3">
    <source>
        <dbReference type="EMBL" id="NYI42755.1"/>
    </source>
</evidence>
<accession>A0A7Y9ZDB4</accession>
<dbReference type="Gene3D" id="3.30.750.24">
    <property type="entry name" value="STAS domain"/>
    <property type="match status" value="1"/>
</dbReference>
<dbReference type="Pfam" id="PF01740">
    <property type="entry name" value="STAS"/>
    <property type="match status" value="1"/>
</dbReference>
<dbReference type="PROSITE" id="PS50801">
    <property type="entry name" value="STAS"/>
    <property type="match status" value="1"/>
</dbReference>
<dbReference type="InterPro" id="IPR002645">
    <property type="entry name" value="STAS_dom"/>
</dbReference>
<dbReference type="Proteomes" id="UP000547973">
    <property type="component" value="Unassembled WGS sequence"/>
</dbReference>
<dbReference type="AlphaFoldDB" id="A0A7Y9ZDB4"/>
<sequence>MASTISRFHPSPHHSIVRLTGERDLATAPPPRTALRSAGADPVHEFVVEFTAVTFMDCSGLAPSPGAHAKLGGWLQLCNPAPVPRSATG</sequence>
<feature type="domain" description="STAS" evidence="2">
    <location>
        <begin position="16"/>
        <end position="61"/>
    </location>
</feature>
<protein>
    <submittedName>
        <fullName evidence="3">Anti-anti-sigma factor</fullName>
    </submittedName>
</protein>
<dbReference type="RefSeq" id="WP_369345563.1">
    <property type="nucleotide sequence ID" value="NZ_BBRC01000006.1"/>
</dbReference>
<dbReference type="EMBL" id="JACBZO010000001">
    <property type="protein sequence ID" value="NYI42755.1"/>
    <property type="molecule type" value="Genomic_DNA"/>
</dbReference>
<reference evidence="3 4" key="1">
    <citation type="submission" date="2020-07" db="EMBL/GenBank/DDBJ databases">
        <title>Sequencing the genomes of 1000 actinobacteria strains.</title>
        <authorList>
            <person name="Klenk H.-P."/>
        </authorList>
    </citation>
    <scope>NUCLEOTIDE SEQUENCE [LARGE SCALE GENOMIC DNA]</scope>
    <source>
        <strain evidence="3 4">DSM 19970</strain>
    </source>
</reference>
<evidence type="ECO:0000313" key="4">
    <source>
        <dbReference type="Proteomes" id="UP000547973"/>
    </source>
</evidence>
<gene>
    <name evidence="3" type="ORF">BKA03_002874</name>
</gene>
<dbReference type="InterPro" id="IPR036513">
    <property type="entry name" value="STAS_dom_sf"/>
</dbReference>
<organism evidence="3 4">
    <name type="scientific">Demequina lutea</name>
    <dbReference type="NCBI Taxonomy" id="431489"/>
    <lineage>
        <taxon>Bacteria</taxon>
        <taxon>Bacillati</taxon>
        <taxon>Actinomycetota</taxon>
        <taxon>Actinomycetes</taxon>
        <taxon>Micrococcales</taxon>
        <taxon>Demequinaceae</taxon>
        <taxon>Demequina</taxon>
    </lineage>
</organism>
<evidence type="ECO:0000256" key="1">
    <source>
        <dbReference type="SAM" id="MobiDB-lite"/>
    </source>
</evidence>
<name>A0A7Y9ZDB4_9MICO</name>